<dbReference type="InterPro" id="IPR005829">
    <property type="entry name" value="Sugar_transporter_CS"/>
</dbReference>
<keyword evidence="7 11" id="KW-1133">Transmembrane helix</keyword>
<gene>
    <name evidence="13" type="ORF">B1813_01030</name>
</gene>
<dbReference type="SUPFAM" id="SSF103473">
    <property type="entry name" value="MFS general substrate transporter"/>
    <property type="match status" value="1"/>
</dbReference>
<dbReference type="STRING" id="1962155.B1813_01030"/>
<evidence type="ECO:0000313" key="14">
    <source>
        <dbReference type="Proteomes" id="UP000192591"/>
    </source>
</evidence>
<dbReference type="Gene3D" id="1.20.1250.20">
    <property type="entry name" value="MFS general substrate transporter like domains"/>
    <property type="match status" value="2"/>
</dbReference>
<evidence type="ECO:0000256" key="1">
    <source>
        <dbReference type="ARBA" id="ARBA00004651"/>
    </source>
</evidence>
<comment type="caution">
    <text evidence="13">The sequence shown here is derived from an EMBL/GenBank/DDBJ whole genome shotgun (WGS) entry which is preliminary data.</text>
</comment>
<dbReference type="InterPro" id="IPR020846">
    <property type="entry name" value="MFS_dom"/>
</dbReference>
<dbReference type="AlphaFoldDB" id="A0A1V9AC62"/>
<name>A0A1V9AC62_SACPI</name>
<comment type="similarity">
    <text evidence="2">Belongs to the major facilitator superfamily. Metabolite:H+ Symporter (MHS) family (TC 2.A.1.6) family.</text>
</comment>
<keyword evidence="4" id="KW-1003">Cell membrane</keyword>
<accession>A0A1V9AC62</accession>
<keyword evidence="3" id="KW-0813">Transport</keyword>
<protein>
    <recommendedName>
        <fullName evidence="10">Putative proline/betaine transporter</fullName>
    </recommendedName>
</protein>
<feature type="domain" description="Major facilitator superfamily (MFS) profile" evidence="12">
    <location>
        <begin position="18"/>
        <end position="431"/>
    </location>
</feature>
<feature type="transmembrane region" description="Helical" evidence="11">
    <location>
        <begin position="245"/>
        <end position="268"/>
    </location>
</feature>
<feature type="transmembrane region" description="Helical" evidence="11">
    <location>
        <begin position="118"/>
        <end position="139"/>
    </location>
</feature>
<evidence type="ECO:0000256" key="5">
    <source>
        <dbReference type="ARBA" id="ARBA00022692"/>
    </source>
</evidence>
<evidence type="ECO:0000256" key="8">
    <source>
        <dbReference type="ARBA" id="ARBA00023136"/>
    </source>
</evidence>
<feature type="transmembrane region" description="Helical" evidence="11">
    <location>
        <begin position="334"/>
        <end position="355"/>
    </location>
</feature>
<sequence>MTRTKVPTASSRTTARRVIAASFIGTTVEWYDFFLYGTASALVFNRLFFPEFSDVAGTIAAFGAFAAGFLARPLGGAVFGHFGDRIGRKSMLVYSLVGMGVATVAIGLLPTYDQVGVLAPILLVLCRLIQGFAVGGEWGGAMLMSVEHSDSKRRGFAGSWVQAGSPAGLVLATVVFSLFAALPDEQFLAWGWRVPFLLSAVLLIVGLAIRLQVLESPEFQAVKDSGKRSTKPLVEALRRHPVNTLLAIGACLAPFVNFYLFATFVLTYATTALGLDESTVLPIVAVAALVEVATIPLAAALSDRIGRRTVFLAGAVLLAAYAYPFFLINEANPSGLVLGVTSVVGLAVIHPLMYGPLAALFAEMFDPEVRYSGASIGYQIGAILGGGFAPMILVSLQFLDAGAAVTIPPYIIALCALTAISVWVATKPGRREVRS</sequence>
<evidence type="ECO:0000256" key="6">
    <source>
        <dbReference type="ARBA" id="ARBA00022847"/>
    </source>
</evidence>
<feature type="transmembrane region" description="Helical" evidence="11">
    <location>
        <begin position="160"/>
        <end position="182"/>
    </location>
</feature>
<feature type="transmembrane region" description="Helical" evidence="11">
    <location>
        <begin position="376"/>
        <end position="399"/>
    </location>
</feature>
<feature type="transmembrane region" description="Helical" evidence="11">
    <location>
        <begin position="280"/>
        <end position="302"/>
    </location>
</feature>
<feature type="transmembrane region" description="Helical" evidence="11">
    <location>
        <begin position="405"/>
        <end position="425"/>
    </location>
</feature>
<dbReference type="RefSeq" id="WP_081190161.1">
    <property type="nucleotide sequence ID" value="NZ_MWIH01000002.1"/>
</dbReference>
<dbReference type="InterPro" id="IPR036259">
    <property type="entry name" value="MFS_trans_sf"/>
</dbReference>
<comment type="subcellular location">
    <subcellularLocation>
        <location evidence="1">Cell membrane</location>
        <topology evidence="1">Multi-pass membrane protein</topology>
    </subcellularLocation>
</comment>
<evidence type="ECO:0000256" key="3">
    <source>
        <dbReference type="ARBA" id="ARBA00022448"/>
    </source>
</evidence>
<evidence type="ECO:0000256" key="7">
    <source>
        <dbReference type="ARBA" id="ARBA00022989"/>
    </source>
</evidence>
<keyword evidence="5 11" id="KW-0812">Transmembrane</keyword>
<feature type="transmembrane region" description="Helical" evidence="11">
    <location>
        <begin position="56"/>
        <end position="79"/>
    </location>
</feature>
<feature type="transmembrane region" description="Helical" evidence="11">
    <location>
        <begin position="309"/>
        <end position="328"/>
    </location>
</feature>
<dbReference type="Proteomes" id="UP000192591">
    <property type="component" value="Unassembled WGS sequence"/>
</dbReference>
<feature type="transmembrane region" description="Helical" evidence="11">
    <location>
        <begin position="21"/>
        <end position="44"/>
    </location>
</feature>
<dbReference type="GO" id="GO:0005886">
    <property type="term" value="C:plasma membrane"/>
    <property type="evidence" value="ECO:0007669"/>
    <property type="project" value="UniProtKB-SubCell"/>
</dbReference>
<evidence type="ECO:0000256" key="10">
    <source>
        <dbReference type="ARBA" id="ARBA00039918"/>
    </source>
</evidence>
<evidence type="ECO:0000256" key="11">
    <source>
        <dbReference type="SAM" id="Phobius"/>
    </source>
</evidence>
<dbReference type="CDD" id="cd17369">
    <property type="entry name" value="MFS_ShiA_like"/>
    <property type="match status" value="1"/>
</dbReference>
<proteinExistence type="inferred from homology"/>
<dbReference type="GO" id="GO:0015293">
    <property type="term" value="F:symporter activity"/>
    <property type="evidence" value="ECO:0007669"/>
    <property type="project" value="UniProtKB-KW"/>
</dbReference>
<evidence type="ECO:0000259" key="12">
    <source>
        <dbReference type="PROSITE" id="PS50850"/>
    </source>
</evidence>
<dbReference type="PROSITE" id="PS00216">
    <property type="entry name" value="SUGAR_TRANSPORT_1"/>
    <property type="match status" value="1"/>
</dbReference>
<dbReference type="PANTHER" id="PTHR43045:SF1">
    <property type="entry name" value="SHIKIMATE TRANSPORTER"/>
    <property type="match status" value="1"/>
</dbReference>
<evidence type="ECO:0000256" key="9">
    <source>
        <dbReference type="ARBA" id="ARBA00037295"/>
    </source>
</evidence>
<organism evidence="13 14">
    <name type="scientific">Saccharomonospora piscinae</name>
    <dbReference type="NCBI Taxonomy" id="687388"/>
    <lineage>
        <taxon>Bacteria</taxon>
        <taxon>Bacillati</taxon>
        <taxon>Actinomycetota</taxon>
        <taxon>Actinomycetes</taxon>
        <taxon>Pseudonocardiales</taxon>
        <taxon>Pseudonocardiaceae</taxon>
        <taxon>Saccharomonospora</taxon>
    </lineage>
</organism>
<reference evidence="13 14" key="1">
    <citation type="submission" date="2017-02" db="EMBL/GenBank/DDBJ databases">
        <title>Draft genome of Saccharomonospora sp. 154.</title>
        <authorList>
            <person name="Alonso-Carmona G.S."/>
            <person name="De La Haba R."/>
            <person name="Vera-Gargallo B."/>
            <person name="Sandoval-Trujillo A.H."/>
            <person name="Ramirez-Duran N."/>
            <person name="Ventosa A."/>
        </authorList>
    </citation>
    <scope>NUCLEOTIDE SEQUENCE [LARGE SCALE GENOMIC DNA]</scope>
    <source>
        <strain evidence="13 14">LRS4.154</strain>
    </source>
</reference>
<dbReference type="PANTHER" id="PTHR43045">
    <property type="entry name" value="SHIKIMATE TRANSPORTER"/>
    <property type="match status" value="1"/>
</dbReference>
<feature type="transmembrane region" description="Helical" evidence="11">
    <location>
        <begin position="194"/>
        <end position="213"/>
    </location>
</feature>
<evidence type="ECO:0000313" key="13">
    <source>
        <dbReference type="EMBL" id="OQO94717.1"/>
    </source>
</evidence>
<evidence type="ECO:0000256" key="2">
    <source>
        <dbReference type="ARBA" id="ARBA00008240"/>
    </source>
</evidence>
<dbReference type="Pfam" id="PF07690">
    <property type="entry name" value="MFS_1"/>
    <property type="match status" value="1"/>
</dbReference>
<dbReference type="EMBL" id="MWIH01000002">
    <property type="protein sequence ID" value="OQO94717.1"/>
    <property type="molecule type" value="Genomic_DNA"/>
</dbReference>
<keyword evidence="6" id="KW-0769">Symport</keyword>
<feature type="transmembrane region" description="Helical" evidence="11">
    <location>
        <begin position="91"/>
        <end position="112"/>
    </location>
</feature>
<evidence type="ECO:0000256" key="4">
    <source>
        <dbReference type="ARBA" id="ARBA00022475"/>
    </source>
</evidence>
<keyword evidence="8 11" id="KW-0472">Membrane</keyword>
<dbReference type="PROSITE" id="PS50850">
    <property type="entry name" value="MFS"/>
    <property type="match status" value="1"/>
</dbReference>
<dbReference type="FunFam" id="1.20.1250.20:FF:000001">
    <property type="entry name" value="Dicarboxylate MFS transporter"/>
    <property type="match status" value="1"/>
</dbReference>
<keyword evidence="14" id="KW-1185">Reference proteome</keyword>
<dbReference type="InterPro" id="IPR011701">
    <property type="entry name" value="MFS"/>
</dbReference>
<comment type="function">
    <text evidence="9">May be a proton symporter involved in the uptake of osmolytes such as proline and glycine betaine.</text>
</comment>